<evidence type="ECO:0000313" key="1">
    <source>
        <dbReference type="EMBL" id="AFY93872.1"/>
    </source>
</evidence>
<protein>
    <submittedName>
        <fullName evidence="1">GDP-fucose protein O-fucosyltransferase</fullName>
    </submittedName>
</protein>
<keyword evidence="1" id="KW-0328">Glycosyltransferase</keyword>
<accession>K9UFJ4</accession>
<keyword evidence="2" id="KW-1185">Reference proteome</keyword>
<dbReference type="KEGG" id="cmp:Cha6605_2836"/>
<dbReference type="Gene3D" id="3.40.50.11350">
    <property type="match status" value="1"/>
</dbReference>
<proteinExistence type="predicted"/>
<dbReference type="eggNOG" id="ENOG5032U7V">
    <property type="taxonomic scope" value="Bacteria"/>
</dbReference>
<organism evidence="1 2">
    <name type="scientific">Chamaesiphon minutus (strain ATCC 27169 / PCC 6605)</name>
    <dbReference type="NCBI Taxonomy" id="1173020"/>
    <lineage>
        <taxon>Bacteria</taxon>
        <taxon>Bacillati</taxon>
        <taxon>Cyanobacteriota</taxon>
        <taxon>Cyanophyceae</taxon>
        <taxon>Gomontiellales</taxon>
        <taxon>Chamaesiphonaceae</taxon>
        <taxon>Chamaesiphon</taxon>
    </lineage>
</organism>
<name>K9UFJ4_CHAP6</name>
<dbReference type="AlphaFoldDB" id="K9UFJ4"/>
<dbReference type="GO" id="GO:0016757">
    <property type="term" value="F:glycosyltransferase activity"/>
    <property type="evidence" value="ECO:0007669"/>
    <property type="project" value="UniProtKB-KW"/>
</dbReference>
<dbReference type="PANTHER" id="PTHR40743:SF1">
    <property type="entry name" value="POSSIBLE GLYCOSYLTRANSFERASE"/>
    <property type="match status" value="1"/>
</dbReference>
<keyword evidence="1" id="KW-0808">Transferase</keyword>
<dbReference type="EMBL" id="CP003600">
    <property type="protein sequence ID" value="AFY93872.1"/>
    <property type="molecule type" value="Genomic_DNA"/>
</dbReference>
<sequence>MQVNSKSSIIYVKPIGGLCNRLRVIDSALTLARQNHSYLHVIWHLNAELNCRFEDLFELPTSIDKIEQPQTSDLLNRAVEKLYRTKIGGLIQNFYLKDVFKSFDLVLTYDRMDRYHNLHYRDCNFPELTAAKRAYITTPHSFYPAARPFRDFVPVKRLQQIIDEYSQNFDRVVGVHIRRTDNRQSSAASSTAGFIELMQAEIQKDDRTKFFVATDSELEEHNLKLMFPDRIVTYPKQSLDRNNPKAIQDAVIDLYCLSKCRKLIGSYYSSFTALAYQIHNIDYTIVKDRS</sequence>
<evidence type="ECO:0000313" key="2">
    <source>
        <dbReference type="Proteomes" id="UP000010366"/>
    </source>
</evidence>
<dbReference type="Proteomes" id="UP000010366">
    <property type="component" value="Chromosome"/>
</dbReference>
<gene>
    <name evidence="1" type="ORF">Cha6605_2836</name>
</gene>
<reference evidence="1 2" key="1">
    <citation type="submission" date="2012-05" db="EMBL/GenBank/DDBJ databases">
        <title>Finished chromosome of genome of Chamaesiphon sp. PCC 6605.</title>
        <authorList>
            <consortium name="US DOE Joint Genome Institute"/>
            <person name="Gugger M."/>
            <person name="Coursin T."/>
            <person name="Rippka R."/>
            <person name="Tandeau De Marsac N."/>
            <person name="Huntemann M."/>
            <person name="Wei C.-L."/>
            <person name="Han J."/>
            <person name="Detter J.C."/>
            <person name="Han C."/>
            <person name="Tapia R."/>
            <person name="Chen A."/>
            <person name="Kyrpides N."/>
            <person name="Mavromatis K."/>
            <person name="Markowitz V."/>
            <person name="Szeto E."/>
            <person name="Ivanova N."/>
            <person name="Pagani I."/>
            <person name="Pati A."/>
            <person name="Goodwin L."/>
            <person name="Nordberg H.P."/>
            <person name="Cantor M.N."/>
            <person name="Hua S.X."/>
            <person name="Woyke T."/>
            <person name="Kerfeld C.A."/>
        </authorList>
    </citation>
    <scope>NUCLEOTIDE SEQUENCE [LARGE SCALE GENOMIC DNA]</scope>
    <source>
        <strain evidence="2">ATCC 27169 / PCC 6605</strain>
    </source>
</reference>
<dbReference type="STRING" id="1173020.Cha6605_2836"/>
<dbReference type="HOGENOM" id="CLU_079595_0_0_3"/>
<dbReference type="PANTHER" id="PTHR40743">
    <property type="entry name" value="NUCLEOTIDE-DIPHOSPHO-SUGAR TRANSFERASE CONTAINING PROTEIN"/>
    <property type="match status" value="1"/>
</dbReference>